<proteinExistence type="predicted"/>
<name>A0ABQ5Z9D2_9SPHN</name>
<evidence type="ECO:0000313" key="3">
    <source>
        <dbReference type="Proteomes" id="UP001156703"/>
    </source>
</evidence>
<dbReference type="Proteomes" id="UP001156703">
    <property type="component" value="Unassembled WGS sequence"/>
</dbReference>
<gene>
    <name evidence="2" type="ORF">GCM10007925_18140</name>
</gene>
<evidence type="ECO:0000313" key="2">
    <source>
        <dbReference type="EMBL" id="GLR48101.1"/>
    </source>
</evidence>
<organism evidence="2 3">
    <name type="scientific">Sphingomonas astaxanthinifaciens DSM 22298</name>
    <dbReference type="NCBI Taxonomy" id="1123267"/>
    <lineage>
        <taxon>Bacteria</taxon>
        <taxon>Pseudomonadati</taxon>
        <taxon>Pseudomonadota</taxon>
        <taxon>Alphaproteobacteria</taxon>
        <taxon>Sphingomonadales</taxon>
        <taxon>Sphingomonadaceae</taxon>
        <taxon>Sphingomonas</taxon>
    </lineage>
</organism>
<evidence type="ECO:0000259" key="1">
    <source>
        <dbReference type="Pfam" id="PF10108"/>
    </source>
</evidence>
<sequence length="241" mass="26504">MKTVTIDVETTLDEEAANRCSYVPTGDFAPFPLHQIVCASALVVIESPKGESFYALETFSRGSMSERGIILSLETVVDDADVVVSFNGYQFDLPVIRARAALYELHIPRLIETHNRSRVGKHLDLFDQLKRTASPAGLAQVCAPFGIPVKQESANTVADLVVRNDWAALEAYCESDVIGSWLASLFWNKVHEPGAAQTAWRAFASWAVEHASEYPSVAAFASVPEPPRQTYPSRGLDDLDF</sequence>
<keyword evidence="2" id="KW-0378">Hydrolase</keyword>
<dbReference type="EMBL" id="BSOO01000018">
    <property type="protein sequence ID" value="GLR48101.1"/>
    <property type="molecule type" value="Genomic_DNA"/>
</dbReference>
<dbReference type="Pfam" id="PF10108">
    <property type="entry name" value="DNA_pol_B_exo2"/>
    <property type="match status" value="1"/>
</dbReference>
<dbReference type="RefSeq" id="WP_029940343.1">
    <property type="nucleotide sequence ID" value="NZ_BSOO01000018.1"/>
</dbReference>
<dbReference type="SUPFAM" id="SSF53098">
    <property type="entry name" value="Ribonuclease H-like"/>
    <property type="match status" value="1"/>
</dbReference>
<feature type="domain" description="Predicted 3'-5' exonuclease PolB-like" evidence="1">
    <location>
        <begin position="27"/>
        <end position="183"/>
    </location>
</feature>
<comment type="caution">
    <text evidence="2">The sequence shown here is derived from an EMBL/GenBank/DDBJ whole genome shotgun (WGS) entry which is preliminary data.</text>
</comment>
<dbReference type="InterPro" id="IPR019288">
    <property type="entry name" value="3'-5'_exonuclease_PolB-like"/>
</dbReference>
<keyword evidence="3" id="KW-1185">Reference proteome</keyword>
<accession>A0ABQ5Z9D2</accession>
<keyword evidence="2" id="KW-0540">Nuclease</keyword>
<dbReference type="GO" id="GO:0004527">
    <property type="term" value="F:exonuclease activity"/>
    <property type="evidence" value="ECO:0007669"/>
    <property type="project" value="UniProtKB-KW"/>
</dbReference>
<protein>
    <submittedName>
        <fullName evidence="2">3'-5' exonuclease</fullName>
    </submittedName>
</protein>
<dbReference type="InterPro" id="IPR036397">
    <property type="entry name" value="RNaseH_sf"/>
</dbReference>
<reference evidence="3" key="1">
    <citation type="journal article" date="2019" name="Int. J. Syst. Evol. Microbiol.">
        <title>The Global Catalogue of Microorganisms (GCM) 10K type strain sequencing project: providing services to taxonomists for standard genome sequencing and annotation.</title>
        <authorList>
            <consortium name="The Broad Institute Genomics Platform"/>
            <consortium name="The Broad Institute Genome Sequencing Center for Infectious Disease"/>
            <person name="Wu L."/>
            <person name="Ma J."/>
        </authorList>
    </citation>
    <scope>NUCLEOTIDE SEQUENCE [LARGE SCALE GENOMIC DNA]</scope>
    <source>
        <strain evidence="3">NBRC 102146</strain>
    </source>
</reference>
<dbReference type="InterPro" id="IPR012337">
    <property type="entry name" value="RNaseH-like_sf"/>
</dbReference>
<dbReference type="Gene3D" id="3.30.420.10">
    <property type="entry name" value="Ribonuclease H-like superfamily/Ribonuclease H"/>
    <property type="match status" value="1"/>
</dbReference>
<keyword evidence="2" id="KW-0269">Exonuclease</keyword>